<name>A0ABV4W4F6_9GAMM</name>
<sequence length="81" mass="9583">MKFSMNGFRRQLSEDVENLRDMVRDSMNGEFFDREDLVEAMNNVITHSNVINCVYQKDDPEFVEIHMEVDHLEMNPEGDVE</sequence>
<gene>
    <name evidence="1" type="ORF">ACE05E_06110</name>
</gene>
<evidence type="ECO:0000313" key="1">
    <source>
        <dbReference type="EMBL" id="MFB2715056.1"/>
    </source>
</evidence>
<dbReference type="EMBL" id="JBHFLD010000006">
    <property type="protein sequence ID" value="MFB2715056.1"/>
    <property type="molecule type" value="Genomic_DNA"/>
</dbReference>
<accession>A0ABV4W4F6</accession>
<dbReference type="Proteomes" id="UP001576762">
    <property type="component" value="Unassembled WGS sequence"/>
</dbReference>
<proteinExistence type="predicted"/>
<comment type="caution">
    <text evidence="1">The sequence shown here is derived from an EMBL/GenBank/DDBJ whole genome shotgun (WGS) entry which is preliminary data.</text>
</comment>
<protein>
    <submittedName>
        <fullName evidence="1">Uncharacterized protein</fullName>
    </submittedName>
</protein>
<evidence type="ECO:0000313" key="2">
    <source>
        <dbReference type="Proteomes" id="UP001576762"/>
    </source>
</evidence>
<organism evidence="1 2">
    <name type="scientific">Marinobacter shengliensis</name>
    <dbReference type="NCBI Taxonomy" id="1389223"/>
    <lineage>
        <taxon>Bacteria</taxon>
        <taxon>Pseudomonadati</taxon>
        <taxon>Pseudomonadota</taxon>
        <taxon>Gammaproteobacteria</taxon>
        <taxon>Pseudomonadales</taxon>
        <taxon>Marinobacteraceae</taxon>
        <taxon>Marinobacter</taxon>
    </lineage>
</organism>
<reference evidence="1 2" key="1">
    <citation type="submission" date="2024-09" db="EMBL/GenBank/DDBJ databases">
        <title>Draft genome sequences of 6 high pH adapted Marinobacter shengliensis sp. isolated from Mariana forearc serpentinite mud volcanoes.</title>
        <authorList>
            <person name="Elkassas S."/>
            <person name="Serres M."/>
            <person name="Michael N."/>
            <person name="Amina P."/>
            <person name="Teodora Z."/>
            <person name="Julie H."/>
        </authorList>
    </citation>
    <scope>NUCLEOTIDE SEQUENCE [LARGE SCALE GENOMIC DNA]</scope>
    <source>
        <strain evidence="1 2">EB4</strain>
    </source>
</reference>
<dbReference type="RefSeq" id="WP_374813414.1">
    <property type="nucleotide sequence ID" value="NZ_JBHFLD010000006.1"/>
</dbReference>
<keyword evidence="2" id="KW-1185">Reference proteome</keyword>